<dbReference type="Proteomes" id="UP001201163">
    <property type="component" value="Unassembled WGS sequence"/>
</dbReference>
<feature type="compositionally biased region" description="Acidic residues" evidence="1">
    <location>
        <begin position="31"/>
        <end position="42"/>
    </location>
</feature>
<accession>A0AAD4LRM1</accession>
<sequence length="525" mass="59945">MQLHRKFWLQSLQDVPENESMNVDKDVKDEDPGEDEDGEGDENGPGYILNIDIPDILPKLLIRKEYTQLYKFCNKYLGSNPNWYMPPSVVITGQPGIGKSCWLTYALCQRLVEGKPVIWFSDTSRYLFVNEGVFEIPPDYNSTKFKTRIWTLIDADDCKDGIPDYLGPHRTKHLIILSSSPKSSRWQLLTKTTECSIAIMNPWTREEMSQAAVIHGLEANDPRIDEMYYQYGPTPRICLSFVRNELLFAAYESRYVSALSELSLQKLRDMASEKVIFNMDVESHTLILVTRLPMGRDDVKKFAYGRVEPITHMIKLKLRNQLRKETRAARIELYKSLANVKGTKRVAGVVYESLAQDMLEKKIALKLVPMVKRELGRSGRRLKFPRWHSDHGDGANWSLVRPIDITPAETFVYPVSGLEHPIKDGVYYAPEADNQAVFDSFIMAEGKLYIFQFTIGSDHPLKNGIIPFFSNKVPGAPPRADWHFVFVVPSSVSEICCSPKLQDDDLKELLADMKLFSAVLDCEAE</sequence>
<protein>
    <recommendedName>
        <fullName evidence="4">Crinkler (CRN) family protein</fullName>
    </recommendedName>
</protein>
<dbReference type="EMBL" id="JAKELL010000003">
    <property type="protein sequence ID" value="KAH8999734.1"/>
    <property type="molecule type" value="Genomic_DNA"/>
</dbReference>
<dbReference type="InterPro" id="IPR052980">
    <property type="entry name" value="Crinkler_effector"/>
</dbReference>
<comment type="caution">
    <text evidence="2">The sequence shown here is derived from an EMBL/GenBank/DDBJ whole genome shotgun (WGS) entry which is preliminary data.</text>
</comment>
<gene>
    <name evidence="2" type="ORF">EDB92DRAFT_1790225</name>
</gene>
<dbReference type="AlphaFoldDB" id="A0AAD4LRM1"/>
<name>A0AAD4LRM1_9AGAM</name>
<evidence type="ECO:0008006" key="4">
    <source>
        <dbReference type="Google" id="ProtNLM"/>
    </source>
</evidence>
<evidence type="ECO:0000313" key="2">
    <source>
        <dbReference type="EMBL" id="KAH8999734.1"/>
    </source>
</evidence>
<keyword evidence="3" id="KW-1185">Reference proteome</keyword>
<evidence type="ECO:0000256" key="1">
    <source>
        <dbReference type="SAM" id="MobiDB-lite"/>
    </source>
</evidence>
<dbReference type="PANTHER" id="PTHR33129">
    <property type="entry name" value="PROTEIN KINASE DOMAIN-CONTAINING PROTEIN-RELATED"/>
    <property type="match status" value="1"/>
</dbReference>
<organism evidence="2 3">
    <name type="scientific">Lactarius akahatsu</name>
    <dbReference type="NCBI Taxonomy" id="416441"/>
    <lineage>
        <taxon>Eukaryota</taxon>
        <taxon>Fungi</taxon>
        <taxon>Dikarya</taxon>
        <taxon>Basidiomycota</taxon>
        <taxon>Agaricomycotina</taxon>
        <taxon>Agaricomycetes</taxon>
        <taxon>Russulales</taxon>
        <taxon>Russulaceae</taxon>
        <taxon>Lactarius</taxon>
    </lineage>
</organism>
<evidence type="ECO:0000313" key="3">
    <source>
        <dbReference type="Proteomes" id="UP001201163"/>
    </source>
</evidence>
<dbReference type="PANTHER" id="PTHR33129:SF3">
    <property type="entry name" value="HOT SPOT (RHS) PROTEIN, PUTATIVE-RELATED"/>
    <property type="match status" value="1"/>
</dbReference>
<reference evidence="2" key="1">
    <citation type="submission" date="2022-01" db="EMBL/GenBank/DDBJ databases">
        <title>Comparative genomics reveals a dynamic genome evolution in the ectomycorrhizal milk-cap (Lactarius) mushrooms.</title>
        <authorList>
            <consortium name="DOE Joint Genome Institute"/>
            <person name="Lebreton A."/>
            <person name="Tang N."/>
            <person name="Kuo A."/>
            <person name="LaButti K."/>
            <person name="Drula E."/>
            <person name="Barry K."/>
            <person name="Clum A."/>
            <person name="Lipzen A."/>
            <person name="Mousain D."/>
            <person name="Ng V."/>
            <person name="Wang R."/>
            <person name="Wang X."/>
            <person name="Dai Y."/>
            <person name="Henrissat B."/>
            <person name="Grigoriev I.V."/>
            <person name="Guerin-Laguette A."/>
            <person name="Yu F."/>
            <person name="Martin F.M."/>
        </authorList>
    </citation>
    <scope>NUCLEOTIDE SEQUENCE</scope>
    <source>
        <strain evidence="2">QP</strain>
    </source>
</reference>
<proteinExistence type="predicted"/>
<feature type="region of interest" description="Disordered" evidence="1">
    <location>
        <begin position="15"/>
        <end position="46"/>
    </location>
</feature>